<sequence>MTIKISQSDYYQSMGETYQLSKNSSIDKTDIICQYPQELGKGYYREIQLREGLQLAIENNQLHDDLIIECPERQHLLEFSFQISGIV</sequence>
<protein>
    <submittedName>
        <fullName evidence="1">Transcriptional regulator</fullName>
    </submittedName>
</protein>
<gene>
    <name evidence="1" type="ORF">NIES267_56290</name>
</gene>
<evidence type="ECO:0000313" key="1">
    <source>
        <dbReference type="EMBL" id="BAY86123.1"/>
    </source>
</evidence>
<dbReference type="Proteomes" id="UP000218418">
    <property type="component" value="Chromosome"/>
</dbReference>
<keyword evidence="2" id="KW-1185">Reference proteome</keyword>
<proteinExistence type="predicted"/>
<reference evidence="1 2" key="1">
    <citation type="submission" date="2017-06" db="EMBL/GenBank/DDBJ databases">
        <title>Genome sequencing of cyanobaciteial culture collection at National Institute for Environmental Studies (NIES).</title>
        <authorList>
            <person name="Hirose Y."/>
            <person name="Shimura Y."/>
            <person name="Fujisawa T."/>
            <person name="Nakamura Y."/>
            <person name="Kawachi M."/>
        </authorList>
    </citation>
    <scope>NUCLEOTIDE SEQUENCE [LARGE SCALE GENOMIC DNA]</scope>
    <source>
        <strain evidence="1 2">NIES-267</strain>
    </source>
</reference>
<evidence type="ECO:0000313" key="2">
    <source>
        <dbReference type="Proteomes" id="UP000218418"/>
    </source>
</evidence>
<accession>A0A1Z4LY21</accession>
<organism evidence="1 2">
    <name type="scientific">Calothrix parasitica NIES-267</name>
    <dbReference type="NCBI Taxonomy" id="1973488"/>
    <lineage>
        <taxon>Bacteria</taxon>
        <taxon>Bacillati</taxon>
        <taxon>Cyanobacteriota</taxon>
        <taxon>Cyanophyceae</taxon>
        <taxon>Nostocales</taxon>
        <taxon>Calotrichaceae</taxon>
        <taxon>Calothrix</taxon>
    </lineage>
</organism>
<name>A0A1Z4LY21_9CYAN</name>
<dbReference type="AlphaFoldDB" id="A0A1Z4LY21"/>
<dbReference type="EMBL" id="AP018227">
    <property type="protein sequence ID" value="BAY86123.1"/>
    <property type="molecule type" value="Genomic_DNA"/>
</dbReference>